<feature type="transmembrane region" description="Helical" evidence="2">
    <location>
        <begin position="303"/>
        <end position="324"/>
    </location>
</feature>
<evidence type="ECO:0000313" key="4">
    <source>
        <dbReference type="Proteomes" id="UP000011083"/>
    </source>
</evidence>
<evidence type="ECO:0000313" key="3">
    <source>
        <dbReference type="EMBL" id="ELR24917.1"/>
    </source>
</evidence>
<feature type="transmembrane region" description="Helical" evidence="2">
    <location>
        <begin position="463"/>
        <end position="487"/>
    </location>
</feature>
<feature type="transmembrane region" description="Helical" evidence="2">
    <location>
        <begin position="222"/>
        <end position="242"/>
    </location>
</feature>
<accession>L8HI72</accession>
<feature type="region of interest" description="Disordered" evidence="1">
    <location>
        <begin position="590"/>
        <end position="613"/>
    </location>
</feature>
<dbReference type="KEGG" id="acan:ACA1_175940"/>
<feature type="transmembrane region" description="Helical" evidence="2">
    <location>
        <begin position="437"/>
        <end position="456"/>
    </location>
</feature>
<keyword evidence="2" id="KW-0472">Membrane</keyword>
<reference evidence="3 4" key="1">
    <citation type="journal article" date="2013" name="Genome Biol.">
        <title>Genome of Acanthamoeba castellanii highlights extensive lateral gene transfer and early evolution of tyrosine kinase signaling.</title>
        <authorList>
            <person name="Clarke M."/>
            <person name="Lohan A.J."/>
            <person name="Liu B."/>
            <person name="Lagkouvardos I."/>
            <person name="Roy S."/>
            <person name="Zafar N."/>
            <person name="Bertelli C."/>
            <person name="Schilde C."/>
            <person name="Kianianmomeni A."/>
            <person name="Burglin T.R."/>
            <person name="Frech C."/>
            <person name="Turcotte B."/>
            <person name="Kopec K.O."/>
            <person name="Synnott J.M."/>
            <person name="Choo C."/>
            <person name="Paponov I."/>
            <person name="Finkler A."/>
            <person name="Soon Heng Tan C."/>
            <person name="Hutchins A.P."/>
            <person name="Weinmeier T."/>
            <person name="Rattei T."/>
            <person name="Chu J.S."/>
            <person name="Gimenez G."/>
            <person name="Irimia M."/>
            <person name="Rigden D.J."/>
            <person name="Fitzpatrick D.A."/>
            <person name="Lorenzo-Morales J."/>
            <person name="Bateman A."/>
            <person name="Chiu C.H."/>
            <person name="Tang P."/>
            <person name="Hegemann P."/>
            <person name="Fromm H."/>
            <person name="Raoult D."/>
            <person name="Greub G."/>
            <person name="Miranda-Saavedra D."/>
            <person name="Chen N."/>
            <person name="Nash P."/>
            <person name="Ginger M.L."/>
            <person name="Horn M."/>
            <person name="Schaap P."/>
            <person name="Caler L."/>
            <person name="Loftus B."/>
        </authorList>
    </citation>
    <scope>NUCLEOTIDE SEQUENCE [LARGE SCALE GENOMIC DNA]</scope>
    <source>
        <strain evidence="3 4">Neff</strain>
    </source>
</reference>
<dbReference type="VEuPathDB" id="AmoebaDB:ACA1_175940"/>
<keyword evidence="2" id="KW-1133">Transmembrane helix</keyword>
<feature type="transmembrane region" description="Helical" evidence="2">
    <location>
        <begin position="141"/>
        <end position="163"/>
    </location>
</feature>
<dbReference type="AlphaFoldDB" id="L8HI72"/>
<evidence type="ECO:0000256" key="1">
    <source>
        <dbReference type="SAM" id="MobiDB-lite"/>
    </source>
</evidence>
<feature type="transmembrane region" description="Helical" evidence="2">
    <location>
        <begin position="524"/>
        <end position="546"/>
    </location>
</feature>
<feature type="transmembrane region" description="Helical" evidence="2">
    <location>
        <begin position="379"/>
        <end position="401"/>
    </location>
</feature>
<feature type="transmembrane region" description="Helical" evidence="2">
    <location>
        <begin position="94"/>
        <end position="115"/>
    </location>
</feature>
<sequence length="613" mass="68495">MESVRVVQANFLVYYHNMRFFDGKRNWLRVNPVPPLDDIASVRHYMGAVHSVQRGILQVGLNMFFVLSGASNILSMKEKQNLWRVVGERFFKLIVAFFFGFLIMGLPVSLIMLLYKEGTIINASADAWKEVLFTSPGQLYFLPYMFALWVLHLPLFCVMKACYDTNSRWLSSSTTTTTTTTTPTFDTSQRLNRHRSAWSMALFVCGTVVAPLLWMWCWLGLAYGTLVGFVLGASAFLLSHLARAKPSGAGALLSLPALAHHAQLTLGRFMEYYFDLQYEWMIPMSTLAPSLMLTWANQYFSSLLINTGIVLVYVLPLLTAAFPLPTAITLHFSSLTSCHVTSTYGAASSSSSSSSSAARFGSDDVIDGRKAQSRAASRLALSINLPLVSLFSIVAGHVLIISAPDILGPDEIPSPTSFFGGLVSLSPDTSRSLGTSFFTSVSHSAFYVFGFAWMLFEDRLPCFWTACSNLSLAFYFFMNICLLKWSFPDQEGFVFVGPGYITYKPRLQRFFYVKLQQFIRDSTFGLFIIHPVFEYLMACSMNAGWWGMNVYTWGQKALILNVVTFGMSYLTVYLLLKIPAVAPFLGVKPPRRPSSSTLPRRSESYHSLSSPTS</sequence>
<evidence type="ECO:0000256" key="2">
    <source>
        <dbReference type="SAM" id="Phobius"/>
    </source>
</evidence>
<keyword evidence="2" id="KW-0812">Transmembrane</keyword>
<feature type="transmembrane region" description="Helical" evidence="2">
    <location>
        <begin position="558"/>
        <end position="576"/>
    </location>
</feature>
<dbReference type="RefSeq" id="XP_004356817.1">
    <property type="nucleotide sequence ID" value="XM_004356764.1"/>
</dbReference>
<keyword evidence="4" id="KW-1185">Reference proteome</keyword>
<protein>
    <submittedName>
        <fullName evidence="3">Uncharacterized protein</fullName>
    </submittedName>
</protein>
<dbReference type="GeneID" id="14925951"/>
<feature type="transmembrane region" description="Helical" evidence="2">
    <location>
        <begin position="197"/>
        <end position="216"/>
    </location>
</feature>
<organism evidence="3 4">
    <name type="scientific">Acanthamoeba castellanii (strain ATCC 30010 / Neff)</name>
    <dbReference type="NCBI Taxonomy" id="1257118"/>
    <lineage>
        <taxon>Eukaryota</taxon>
        <taxon>Amoebozoa</taxon>
        <taxon>Discosea</taxon>
        <taxon>Longamoebia</taxon>
        <taxon>Centramoebida</taxon>
        <taxon>Acanthamoebidae</taxon>
        <taxon>Acanthamoeba</taxon>
    </lineage>
</organism>
<dbReference type="EMBL" id="KB007811">
    <property type="protein sequence ID" value="ELR24917.1"/>
    <property type="molecule type" value="Genomic_DNA"/>
</dbReference>
<name>L8HI72_ACACF</name>
<dbReference type="Proteomes" id="UP000011083">
    <property type="component" value="Unassembled WGS sequence"/>
</dbReference>
<proteinExistence type="predicted"/>
<gene>
    <name evidence="3" type="ORF">ACA1_175940</name>
</gene>